<dbReference type="Proteomes" id="UP000241764">
    <property type="component" value="Unassembled WGS sequence"/>
</dbReference>
<name>A0A2P7B508_9HYPH</name>
<dbReference type="Gene3D" id="3.10.180.10">
    <property type="entry name" value="2,3-Dihydroxybiphenyl 1,2-Dioxygenase, domain 1"/>
    <property type="match status" value="1"/>
</dbReference>
<evidence type="ECO:0000313" key="2">
    <source>
        <dbReference type="EMBL" id="PSH61543.1"/>
    </source>
</evidence>
<accession>A0A2P7B508</accession>
<protein>
    <recommendedName>
        <fullName evidence="1">Glyoxalase/fosfomycin resistance/dioxygenase domain-containing protein</fullName>
    </recommendedName>
</protein>
<dbReference type="OrthoDB" id="2453533at2"/>
<comment type="caution">
    <text evidence="2">The sequence shown here is derived from an EMBL/GenBank/DDBJ whole genome shotgun (WGS) entry which is preliminary data.</text>
</comment>
<evidence type="ECO:0000313" key="3">
    <source>
        <dbReference type="Proteomes" id="UP000241764"/>
    </source>
</evidence>
<proteinExistence type="predicted"/>
<dbReference type="SUPFAM" id="SSF54593">
    <property type="entry name" value="Glyoxalase/Bleomycin resistance protein/Dihydroxybiphenyl dioxygenase"/>
    <property type="match status" value="1"/>
</dbReference>
<dbReference type="InterPro" id="IPR029068">
    <property type="entry name" value="Glyas_Bleomycin-R_OHBP_Dase"/>
</dbReference>
<dbReference type="Pfam" id="PF00903">
    <property type="entry name" value="Glyoxalase"/>
    <property type="match status" value="1"/>
</dbReference>
<organism evidence="2 3">
    <name type="scientific">Phyllobacterium sophorae</name>
    <dbReference type="NCBI Taxonomy" id="1520277"/>
    <lineage>
        <taxon>Bacteria</taxon>
        <taxon>Pseudomonadati</taxon>
        <taxon>Pseudomonadota</taxon>
        <taxon>Alphaproteobacteria</taxon>
        <taxon>Hyphomicrobiales</taxon>
        <taxon>Phyllobacteriaceae</taxon>
        <taxon>Phyllobacterium</taxon>
    </lineage>
</organism>
<dbReference type="AlphaFoldDB" id="A0A2P7B508"/>
<evidence type="ECO:0000259" key="1">
    <source>
        <dbReference type="Pfam" id="PF00903"/>
    </source>
</evidence>
<dbReference type="EMBL" id="PGGM01000012">
    <property type="protein sequence ID" value="PSH61543.1"/>
    <property type="molecule type" value="Genomic_DNA"/>
</dbReference>
<sequence length="122" mass="13452">MEVINVLAGVAVKDLDKTGPWYEKLFGRPPDTRPMEGLLEWEFEKGGWLQVFEVKSGAARSFVTLVENSVDGRIEDLRAKVIEIVSSSGSDGDAVKTAIIKDPDGNRIVFAQGMDDIHRSTM</sequence>
<dbReference type="RefSeq" id="WP_106666219.1">
    <property type="nucleotide sequence ID" value="NZ_PGGM01000012.1"/>
</dbReference>
<dbReference type="CDD" id="cd06587">
    <property type="entry name" value="VOC"/>
    <property type="match status" value="1"/>
</dbReference>
<feature type="domain" description="Glyoxalase/fosfomycin resistance/dioxygenase" evidence="1">
    <location>
        <begin position="10"/>
        <end position="110"/>
    </location>
</feature>
<dbReference type="InterPro" id="IPR004360">
    <property type="entry name" value="Glyas_Fos-R_dOase_dom"/>
</dbReference>
<gene>
    <name evidence="2" type="ORF">CU103_22255</name>
</gene>
<reference evidence="3" key="1">
    <citation type="submission" date="2017-11" db="EMBL/GenBank/DDBJ databases">
        <authorList>
            <person name="Kuznetsova I."/>
            <person name="Sazanova A."/>
            <person name="Chirak E."/>
            <person name="Safronova V."/>
            <person name="Willems A."/>
        </authorList>
    </citation>
    <scope>NUCLEOTIDE SEQUENCE [LARGE SCALE GENOMIC DNA]</scope>
    <source>
        <strain evidence="3">CCBAU 03422</strain>
    </source>
</reference>
<keyword evidence="3" id="KW-1185">Reference proteome</keyword>